<dbReference type="AlphaFoldDB" id="A0AAD6QMB0"/>
<keyword evidence="1" id="KW-0812">Transmembrane</keyword>
<keyword evidence="1" id="KW-0472">Membrane</keyword>
<comment type="caution">
    <text evidence="2">The sequence shown here is derived from an EMBL/GenBank/DDBJ whole genome shotgun (WGS) entry which is preliminary data.</text>
</comment>
<dbReference type="EMBL" id="JAQIZT010000006">
    <property type="protein sequence ID" value="KAJ6993071.1"/>
    <property type="molecule type" value="Genomic_DNA"/>
</dbReference>
<sequence length="87" mass="10368">MVFRLCFFFGWIGRVNTRSLLLFCCFFLFFPSLVFRFSSSALWVFFLFYLSVFSLFFFIPLVPWAPLLLQATLSEIRSLSSWDHDLV</sequence>
<accession>A0AAD6QMB0</accession>
<evidence type="ECO:0000256" key="1">
    <source>
        <dbReference type="SAM" id="Phobius"/>
    </source>
</evidence>
<dbReference type="Proteomes" id="UP001164929">
    <property type="component" value="Chromosome 6"/>
</dbReference>
<feature type="transmembrane region" description="Helical" evidence="1">
    <location>
        <begin position="46"/>
        <end position="69"/>
    </location>
</feature>
<gene>
    <name evidence="2" type="ORF">NC653_016258</name>
</gene>
<reference evidence="2" key="1">
    <citation type="journal article" date="2023" name="Mol. Ecol. Resour.">
        <title>Chromosome-level genome assembly of a triploid poplar Populus alba 'Berolinensis'.</title>
        <authorList>
            <person name="Chen S."/>
            <person name="Yu Y."/>
            <person name="Wang X."/>
            <person name="Wang S."/>
            <person name="Zhang T."/>
            <person name="Zhou Y."/>
            <person name="He R."/>
            <person name="Meng N."/>
            <person name="Wang Y."/>
            <person name="Liu W."/>
            <person name="Liu Z."/>
            <person name="Liu J."/>
            <person name="Guo Q."/>
            <person name="Huang H."/>
            <person name="Sederoff R.R."/>
            <person name="Wang G."/>
            <person name="Qu G."/>
            <person name="Chen S."/>
        </authorList>
    </citation>
    <scope>NUCLEOTIDE SEQUENCE</scope>
    <source>
        <strain evidence="2">SC-2020</strain>
    </source>
</reference>
<name>A0AAD6QMB0_9ROSI</name>
<evidence type="ECO:0000313" key="3">
    <source>
        <dbReference type="Proteomes" id="UP001164929"/>
    </source>
</evidence>
<keyword evidence="3" id="KW-1185">Reference proteome</keyword>
<protein>
    <submittedName>
        <fullName evidence="2">Uncharacterized protein</fullName>
    </submittedName>
</protein>
<organism evidence="2 3">
    <name type="scientific">Populus alba x Populus x berolinensis</name>
    <dbReference type="NCBI Taxonomy" id="444605"/>
    <lineage>
        <taxon>Eukaryota</taxon>
        <taxon>Viridiplantae</taxon>
        <taxon>Streptophyta</taxon>
        <taxon>Embryophyta</taxon>
        <taxon>Tracheophyta</taxon>
        <taxon>Spermatophyta</taxon>
        <taxon>Magnoliopsida</taxon>
        <taxon>eudicotyledons</taxon>
        <taxon>Gunneridae</taxon>
        <taxon>Pentapetalae</taxon>
        <taxon>rosids</taxon>
        <taxon>fabids</taxon>
        <taxon>Malpighiales</taxon>
        <taxon>Salicaceae</taxon>
        <taxon>Saliceae</taxon>
        <taxon>Populus</taxon>
    </lineage>
</organism>
<evidence type="ECO:0000313" key="2">
    <source>
        <dbReference type="EMBL" id="KAJ6993071.1"/>
    </source>
</evidence>
<proteinExistence type="predicted"/>
<keyword evidence="1" id="KW-1133">Transmembrane helix</keyword>